<comment type="caution">
    <text evidence="3">The sequence shown here is derived from an EMBL/GenBank/DDBJ whole genome shotgun (WGS) entry which is preliminary data.</text>
</comment>
<dbReference type="Proteomes" id="UP001601627">
    <property type="component" value="Unassembled WGS sequence"/>
</dbReference>
<evidence type="ECO:0008006" key="5">
    <source>
        <dbReference type="Google" id="ProtNLM"/>
    </source>
</evidence>
<dbReference type="RefSeq" id="WP_388237997.1">
    <property type="nucleotide sequence ID" value="NZ_JBHVZQ010000026.1"/>
</dbReference>
<evidence type="ECO:0000256" key="1">
    <source>
        <dbReference type="SAM" id="MobiDB-lite"/>
    </source>
</evidence>
<feature type="transmembrane region" description="Helical" evidence="2">
    <location>
        <begin position="344"/>
        <end position="364"/>
    </location>
</feature>
<sequence>MEKWREDAQPEELEDATAREELPDDGGDGDSTEPDSIEDRWARIGVFPTGTDKPPRGPARNADRTVSLRTDAPRDARPPAVRETDGAPAARDGRTPVPGARDTDRPAPLREQRTAALLRKEPVDAPRGERADGPSVSRTDREDVPRDADRTAALLRKEPVDAPRGERADGPAVSRTDREHAPREADRTAALLRKEPVDTPRGEGADGPASSRAERADAPRGDGSRDLGRAAAAVREEAADGARDVERTTVLRGPGAGAKSPWPASPVNVAAGALVRDPWREEPAGEAVAVTHDPHEVTVQLDAVQFGEGGVLRRAPAAPGRADGSDGPVFVDESGRRSRRYRRIGMAVGLVCAGYAVVIVATLLSGKSDAPWLPVPGQQQEQKPAGKVETTPRPGETESTPGAGTSLLPGGSPSAGASTLPEPGADVPAPGATAGQDRTGATADPEPTPTRKTQQPGTGTDDAPTSQAPAQTPTTPPADPLPTVDDPAPETTAPTDGGAGGTDVTGADTVADAPAAAQPVAAESPAAEPGPSATPASPEYVL</sequence>
<protein>
    <recommendedName>
        <fullName evidence="5">Translation initiation factor IF-2</fullName>
    </recommendedName>
</protein>
<feature type="compositionally biased region" description="Low complexity" evidence="1">
    <location>
        <begin position="504"/>
        <end position="542"/>
    </location>
</feature>
<reference evidence="3 4" key="1">
    <citation type="submission" date="2024-09" db="EMBL/GenBank/DDBJ databases">
        <title>The Natural Products Discovery Center: Release of the First 8490 Sequenced Strains for Exploring Actinobacteria Biosynthetic Diversity.</title>
        <authorList>
            <person name="Kalkreuter E."/>
            <person name="Kautsar S.A."/>
            <person name="Yang D."/>
            <person name="Bader C.D."/>
            <person name="Teijaro C.N."/>
            <person name="Fluegel L."/>
            <person name="Davis C.M."/>
            <person name="Simpson J.R."/>
            <person name="Lauterbach L."/>
            <person name="Steele A.D."/>
            <person name="Gui C."/>
            <person name="Meng S."/>
            <person name="Li G."/>
            <person name="Viehrig K."/>
            <person name="Ye F."/>
            <person name="Su P."/>
            <person name="Kiefer A.F."/>
            <person name="Nichols A."/>
            <person name="Cepeda A.J."/>
            <person name="Yan W."/>
            <person name="Fan B."/>
            <person name="Jiang Y."/>
            <person name="Adhikari A."/>
            <person name="Zheng C.-J."/>
            <person name="Schuster L."/>
            <person name="Cowan T.M."/>
            <person name="Smanski M.J."/>
            <person name="Chevrette M.G."/>
            <person name="De Carvalho L.P.S."/>
            <person name="Shen B."/>
        </authorList>
    </citation>
    <scope>NUCLEOTIDE SEQUENCE [LARGE SCALE GENOMIC DNA]</scope>
    <source>
        <strain evidence="3 4">NPDC058328</strain>
    </source>
</reference>
<accession>A0ABW6QBV7</accession>
<evidence type="ECO:0000313" key="3">
    <source>
        <dbReference type="EMBL" id="MFF1276704.1"/>
    </source>
</evidence>
<feature type="compositionally biased region" description="Basic and acidic residues" evidence="1">
    <location>
        <begin position="101"/>
        <end position="204"/>
    </location>
</feature>
<feature type="compositionally biased region" description="Low complexity" evidence="1">
    <location>
        <begin position="462"/>
        <end position="473"/>
    </location>
</feature>
<keyword evidence="2" id="KW-0812">Transmembrane</keyword>
<keyword evidence="2" id="KW-1133">Transmembrane helix</keyword>
<feature type="compositionally biased region" description="Acidic residues" evidence="1">
    <location>
        <begin position="22"/>
        <end position="36"/>
    </location>
</feature>
<dbReference type="EMBL" id="JBHVZQ010000026">
    <property type="protein sequence ID" value="MFF1276704.1"/>
    <property type="molecule type" value="Genomic_DNA"/>
</dbReference>
<feature type="region of interest" description="Disordered" evidence="1">
    <location>
        <begin position="1"/>
        <end position="264"/>
    </location>
</feature>
<feature type="compositionally biased region" description="Low complexity" evidence="1">
    <location>
        <begin position="481"/>
        <end position="496"/>
    </location>
</feature>
<name>A0ABW6QBV7_9ACTN</name>
<organism evidence="3 4">
    <name type="scientific">Streptomyces marokkonensis</name>
    <dbReference type="NCBI Taxonomy" id="324855"/>
    <lineage>
        <taxon>Bacteria</taxon>
        <taxon>Bacillati</taxon>
        <taxon>Actinomycetota</taxon>
        <taxon>Actinomycetes</taxon>
        <taxon>Kitasatosporales</taxon>
        <taxon>Streptomycetaceae</taxon>
        <taxon>Streptomyces</taxon>
    </lineage>
</organism>
<feature type="compositionally biased region" description="Basic and acidic residues" evidence="1">
    <location>
        <begin position="71"/>
        <end position="85"/>
    </location>
</feature>
<proteinExistence type="predicted"/>
<feature type="region of interest" description="Disordered" evidence="1">
    <location>
        <begin position="372"/>
        <end position="542"/>
    </location>
</feature>
<keyword evidence="2" id="KW-0472">Membrane</keyword>
<evidence type="ECO:0000256" key="2">
    <source>
        <dbReference type="SAM" id="Phobius"/>
    </source>
</evidence>
<gene>
    <name evidence="3" type="ORF">ACFVZC_25365</name>
</gene>
<keyword evidence="4" id="KW-1185">Reference proteome</keyword>
<evidence type="ECO:0000313" key="4">
    <source>
        <dbReference type="Proteomes" id="UP001601627"/>
    </source>
</evidence>
<feature type="compositionally biased region" description="Basic and acidic residues" evidence="1">
    <location>
        <begin position="212"/>
        <end position="249"/>
    </location>
</feature>